<dbReference type="AlphaFoldDB" id="A0A6A5EW94"/>
<dbReference type="Gene3D" id="2.60.40.10">
    <property type="entry name" value="Immunoglobulins"/>
    <property type="match status" value="1"/>
</dbReference>
<dbReference type="EMBL" id="VHII01000012">
    <property type="protein sequence ID" value="KAF1382685.1"/>
    <property type="molecule type" value="Genomic_DNA"/>
</dbReference>
<gene>
    <name evidence="3" type="ORF">PFLUV_G00146330</name>
</gene>
<proteinExistence type="predicted"/>
<evidence type="ECO:0000256" key="2">
    <source>
        <dbReference type="SAM" id="SignalP"/>
    </source>
</evidence>
<keyword evidence="4" id="KW-1185">Reference proteome</keyword>
<feature type="transmembrane region" description="Helical" evidence="1">
    <location>
        <begin position="147"/>
        <end position="166"/>
    </location>
</feature>
<reference evidence="3 4" key="1">
    <citation type="submission" date="2019-06" db="EMBL/GenBank/DDBJ databases">
        <title>A chromosome-scale genome assembly of the European perch, Perca fluviatilis.</title>
        <authorList>
            <person name="Roques C."/>
            <person name="Zahm M."/>
            <person name="Cabau C."/>
            <person name="Klopp C."/>
            <person name="Bouchez O."/>
            <person name="Donnadieu C."/>
            <person name="Kuhl H."/>
            <person name="Gislard M."/>
            <person name="Guendouz S."/>
            <person name="Journot L."/>
            <person name="Haffray P."/>
            <person name="Bestin A."/>
            <person name="Morvezen R."/>
            <person name="Feron R."/>
            <person name="Wen M."/>
            <person name="Jouanno E."/>
            <person name="Herpin A."/>
            <person name="Schartl M."/>
            <person name="Postlethwait J."/>
            <person name="Schaerlinger B."/>
            <person name="Chardard D."/>
            <person name="Lecocq T."/>
            <person name="Poncet C."/>
            <person name="Jaffrelo L."/>
            <person name="Lampietro C."/>
            <person name="Guiguen Y."/>
        </authorList>
    </citation>
    <scope>NUCLEOTIDE SEQUENCE [LARGE SCALE GENOMIC DNA]</scope>
    <source>
        <tissue evidence="3">Blood</tissue>
    </source>
</reference>
<keyword evidence="1" id="KW-0472">Membrane</keyword>
<evidence type="ECO:0000313" key="3">
    <source>
        <dbReference type="EMBL" id="KAF1382685.1"/>
    </source>
</evidence>
<evidence type="ECO:0000256" key="1">
    <source>
        <dbReference type="SAM" id="Phobius"/>
    </source>
</evidence>
<evidence type="ECO:0000313" key="4">
    <source>
        <dbReference type="Proteomes" id="UP000465112"/>
    </source>
</evidence>
<protein>
    <recommendedName>
        <fullName evidence="5">Immunoglobulin V-set domain-containing protein</fullName>
    </recommendedName>
</protein>
<keyword evidence="2" id="KW-0732">Signal</keyword>
<feature type="chain" id="PRO_5025397095" description="Immunoglobulin V-set domain-containing protein" evidence="2">
    <location>
        <begin position="20"/>
        <end position="174"/>
    </location>
</feature>
<name>A0A6A5EW94_PERFL</name>
<dbReference type="InterPro" id="IPR013783">
    <property type="entry name" value="Ig-like_fold"/>
</dbReference>
<organism evidence="3 4">
    <name type="scientific">Perca fluviatilis</name>
    <name type="common">European perch</name>
    <dbReference type="NCBI Taxonomy" id="8168"/>
    <lineage>
        <taxon>Eukaryota</taxon>
        <taxon>Metazoa</taxon>
        <taxon>Chordata</taxon>
        <taxon>Craniata</taxon>
        <taxon>Vertebrata</taxon>
        <taxon>Euteleostomi</taxon>
        <taxon>Actinopterygii</taxon>
        <taxon>Neopterygii</taxon>
        <taxon>Teleostei</taxon>
        <taxon>Neoteleostei</taxon>
        <taxon>Acanthomorphata</taxon>
        <taxon>Eupercaria</taxon>
        <taxon>Perciformes</taxon>
        <taxon>Percoidei</taxon>
        <taxon>Percidae</taxon>
        <taxon>Percinae</taxon>
        <taxon>Perca</taxon>
    </lineage>
</organism>
<evidence type="ECO:0008006" key="5">
    <source>
        <dbReference type="Google" id="ProtNLM"/>
    </source>
</evidence>
<accession>A0A6A5EW94</accession>
<keyword evidence="1" id="KW-0812">Transmembrane</keyword>
<dbReference type="Proteomes" id="UP000465112">
    <property type="component" value="Chromosome 12"/>
</dbReference>
<comment type="caution">
    <text evidence="3">The sequence shown here is derived from an EMBL/GenBank/DDBJ whole genome shotgun (WGS) entry which is preliminary data.</text>
</comment>
<feature type="signal peptide" evidence="2">
    <location>
        <begin position="1"/>
        <end position="19"/>
    </location>
</feature>
<keyword evidence="1" id="KW-1133">Transmembrane helix</keyword>
<sequence>MRTFLGALLVVTLIVSGDGETMLEDKDDQGKYRCSFRKQEEYQYFFVYLNVSACYTVCQTLQGGSVNFHQCYVKKRYRETEIQWIVGGQLLTESNTTNINKTYTMDASTGLYHFNSTLKWTVDPTCHTNRIPTNTEPNKGDPDSARYRYLTIIPILLVLGLSLLLWRRWDTQSS</sequence>